<feature type="repeat" description="WD" evidence="6">
    <location>
        <begin position="605"/>
        <end position="646"/>
    </location>
</feature>
<dbReference type="InterPro" id="IPR036322">
    <property type="entry name" value="WD40_repeat_dom_sf"/>
</dbReference>
<evidence type="ECO:0000313" key="10">
    <source>
        <dbReference type="Proteomes" id="UP000078512"/>
    </source>
</evidence>
<dbReference type="InterPro" id="IPR011047">
    <property type="entry name" value="Quinoprotein_ADH-like_sf"/>
</dbReference>
<protein>
    <submittedName>
        <fullName evidence="9">WD40 repeat-like protein</fullName>
    </submittedName>
</protein>
<dbReference type="InterPro" id="IPR015943">
    <property type="entry name" value="WD40/YVTN_repeat-like_dom_sf"/>
</dbReference>
<name>A0A197JSM2_9FUNG</name>
<feature type="compositionally biased region" description="Basic residues" evidence="7">
    <location>
        <begin position="317"/>
        <end position="326"/>
    </location>
</feature>
<keyword evidence="2 6" id="KW-0853">WD repeat</keyword>
<reference evidence="9 10" key="1">
    <citation type="submission" date="2016-05" db="EMBL/GenBank/DDBJ databases">
        <title>Genome sequencing reveals origins of a unique bacterial endosymbiosis in the earliest lineages of terrestrial Fungi.</title>
        <authorList>
            <consortium name="DOE Joint Genome Institute"/>
            <person name="Uehling J."/>
            <person name="Gryganskyi A."/>
            <person name="Hameed K."/>
            <person name="Tschaplinski T."/>
            <person name="Misztal P."/>
            <person name="Wu S."/>
            <person name="Desiro A."/>
            <person name="Vande Pol N."/>
            <person name="Du Z.-Y."/>
            <person name="Zienkiewicz A."/>
            <person name="Zienkiewicz K."/>
            <person name="Morin E."/>
            <person name="Tisserant E."/>
            <person name="Splivallo R."/>
            <person name="Hainaut M."/>
            <person name="Henrissat B."/>
            <person name="Ohm R."/>
            <person name="Kuo A."/>
            <person name="Yan J."/>
            <person name="Lipzen A."/>
            <person name="Nolan M."/>
            <person name="Labutti K."/>
            <person name="Barry K."/>
            <person name="Goldstein A."/>
            <person name="Labbe J."/>
            <person name="Schadt C."/>
            <person name="Tuskan G."/>
            <person name="Grigoriev I."/>
            <person name="Martin F."/>
            <person name="Vilgalys R."/>
            <person name="Bonito G."/>
        </authorList>
    </citation>
    <scope>NUCLEOTIDE SEQUENCE [LARGE SCALE GENOMIC DNA]</scope>
    <source>
        <strain evidence="9 10">AG-77</strain>
    </source>
</reference>
<dbReference type="InterPro" id="IPR007148">
    <property type="entry name" value="SSU_processome_Utp12"/>
</dbReference>
<feature type="repeat" description="WD" evidence="6">
    <location>
        <begin position="647"/>
        <end position="679"/>
    </location>
</feature>
<organism evidence="9 10">
    <name type="scientific">Linnemannia elongata AG-77</name>
    <dbReference type="NCBI Taxonomy" id="1314771"/>
    <lineage>
        <taxon>Eukaryota</taxon>
        <taxon>Fungi</taxon>
        <taxon>Fungi incertae sedis</taxon>
        <taxon>Mucoromycota</taxon>
        <taxon>Mortierellomycotina</taxon>
        <taxon>Mortierellomycetes</taxon>
        <taxon>Mortierellales</taxon>
        <taxon>Mortierellaceae</taxon>
        <taxon>Linnemannia</taxon>
    </lineage>
</organism>
<dbReference type="EMBL" id="KV442052">
    <property type="protein sequence ID" value="OAQ27963.1"/>
    <property type="molecule type" value="Genomic_DNA"/>
</dbReference>
<dbReference type="InterPro" id="IPR020472">
    <property type="entry name" value="WD40_PAC1"/>
</dbReference>
<gene>
    <name evidence="9" type="ORF">K457DRAFT_96531</name>
</gene>
<dbReference type="STRING" id="1314771.A0A197JSM2"/>
<dbReference type="SMART" id="SM00320">
    <property type="entry name" value="WD40"/>
    <property type="match status" value="12"/>
</dbReference>
<accession>A0A197JSM2</accession>
<feature type="repeat" description="WD" evidence="6">
    <location>
        <begin position="141"/>
        <end position="192"/>
    </location>
</feature>
<comment type="similarity">
    <text evidence="5">Belongs to the WD repeat WDR3/UTP12 family.</text>
</comment>
<proteinExistence type="inferred from homology"/>
<dbReference type="PANTHER" id="PTHR19853">
    <property type="entry name" value="WD REPEAT CONTAINING PROTEIN 3 WDR3"/>
    <property type="match status" value="1"/>
</dbReference>
<keyword evidence="3" id="KW-0677">Repeat</keyword>
<evidence type="ECO:0000313" key="9">
    <source>
        <dbReference type="EMBL" id="OAQ27963.1"/>
    </source>
</evidence>
<dbReference type="GO" id="GO:0034388">
    <property type="term" value="C:Pwp2p-containing subcomplex of 90S preribosome"/>
    <property type="evidence" value="ECO:0007669"/>
    <property type="project" value="EnsemblFungi"/>
</dbReference>
<dbReference type="GO" id="GO:0032040">
    <property type="term" value="C:small-subunit processome"/>
    <property type="evidence" value="ECO:0007669"/>
    <property type="project" value="EnsemblFungi"/>
</dbReference>
<evidence type="ECO:0000256" key="7">
    <source>
        <dbReference type="SAM" id="MobiDB-lite"/>
    </source>
</evidence>
<dbReference type="GO" id="GO:0034511">
    <property type="term" value="F:U3 snoRNA binding"/>
    <property type="evidence" value="ECO:0007669"/>
    <property type="project" value="EnsemblFungi"/>
</dbReference>
<feature type="region of interest" description="Disordered" evidence="7">
    <location>
        <begin position="317"/>
        <end position="341"/>
    </location>
</feature>
<comment type="subcellular location">
    <subcellularLocation>
        <location evidence="1">Nucleus</location>
        <location evidence="1">Nucleolus</location>
    </subcellularLocation>
</comment>
<dbReference type="InterPro" id="IPR019775">
    <property type="entry name" value="WD40_repeat_CS"/>
</dbReference>
<dbReference type="GO" id="GO:0000447">
    <property type="term" value="P:endonucleolytic cleavage in ITS1 to separate SSU-rRNA from 5.8S rRNA and LSU-rRNA from tricistronic rRNA transcript (SSU-rRNA, 5.8S rRNA, LSU-rRNA)"/>
    <property type="evidence" value="ECO:0007669"/>
    <property type="project" value="EnsemblFungi"/>
</dbReference>
<dbReference type="PROSITE" id="PS50294">
    <property type="entry name" value="WD_REPEATS_REGION"/>
    <property type="match status" value="7"/>
</dbReference>
<dbReference type="FunFam" id="2.130.10.10:FF:000178">
    <property type="entry name" value="WD repeat domain 3"/>
    <property type="match status" value="1"/>
</dbReference>
<feature type="repeat" description="WD" evidence="6">
    <location>
        <begin position="193"/>
        <end position="227"/>
    </location>
</feature>
<feature type="repeat" description="WD" evidence="6">
    <location>
        <begin position="99"/>
        <end position="133"/>
    </location>
</feature>
<evidence type="ECO:0000256" key="5">
    <source>
        <dbReference type="ARBA" id="ARBA00038229"/>
    </source>
</evidence>
<feature type="repeat" description="WD" evidence="6">
    <location>
        <begin position="57"/>
        <end position="98"/>
    </location>
</feature>
<dbReference type="GO" id="GO:0000480">
    <property type="term" value="P:endonucleolytic cleavage in 5'-ETS of tricistronic rRNA transcript (SSU-rRNA, 5.8S rRNA, LSU-rRNA)"/>
    <property type="evidence" value="ECO:0007669"/>
    <property type="project" value="EnsemblFungi"/>
</dbReference>
<feature type="repeat" description="WD" evidence="6">
    <location>
        <begin position="689"/>
        <end position="721"/>
    </location>
</feature>
<dbReference type="PROSITE" id="PS00678">
    <property type="entry name" value="WD_REPEATS_1"/>
    <property type="match status" value="3"/>
</dbReference>
<feature type="repeat" description="WD" evidence="6">
    <location>
        <begin position="427"/>
        <end position="467"/>
    </location>
</feature>
<feature type="domain" description="Small-subunit processome Utp12" evidence="8">
    <location>
        <begin position="834"/>
        <end position="936"/>
    </location>
</feature>
<dbReference type="SUPFAM" id="SSF50998">
    <property type="entry name" value="Quinoprotein alcohol dehydrogenase-like"/>
    <property type="match status" value="1"/>
</dbReference>
<evidence type="ECO:0000256" key="1">
    <source>
        <dbReference type="ARBA" id="ARBA00004604"/>
    </source>
</evidence>
<dbReference type="PANTHER" id="PTHR19853:SF0">
    <property type="entry name" value="WD REPEAT-CONTAINING PROTEIN 3"/>
    <property type="match status" value="1"/>
</dbReference>
<evidence type="ECO:0000256" key="4">
    <source>
        <dbReference type="ARBA" id="ARBA00023242"/>
    </source>
</evidence>
<dbReference type="FunFam" id="2.130.10.10:FF:000157">
    <property type="entry name" value="WD repeat domain 3"/>
    <property type="match status" value="1"/>
</dbReference>
<keyword evidence="10" id="KW-1185">Reference proteome</keyword>
<keyword evidence="4" id="KW-0539">Nucleus</keyword>
<dbReference type="Pfam" id="PF25173">
    <property type="entry name" value="Beta-prop_WDR3_1st"/>
    <property type="match status" value="1"/>
</dbReference>
<dbReference type="PROSITE" id="PS50082">
    <property type="entry name" value="WD_REPEATS_2"/>
    <property type="match status" value="9"/>
</dbReference>
<dbReference type="CDD" id="cd00200">
    <property type="entry name" value="WD40"/>
    <property type="match status" value="2"/>
</dbReference>
<dbReference type="InterPro" id="IPR001680">
    <property type="entry name" value="WD40_rpt"/>
</dbReference>
<dbReference type="Pfam" id="PF04003">
    <property type="entry name" value="Utp12"/>
    <property type="match status" value="1"/>
</dbReference>
<dbReference type="Pfam" id="PF25172">
    <property type="entry name" value="Beta-prop_WDR3_2nd"/>
    <property type="match status" value="1"/>
</dbReference>
<feature type="repeat" description="WD" evidence="6">
    <location>
        <begin position="508"/>
        <end position="542"/>
    </location>
</feature>
<dbReference type="OrthoDB" id="407922at2759"/>
<dbReference type="SUPFAM" id="SSF50978">
    <property type="entry name" value="WD40 repeat-like"/>
    <property type="match status" value="1"/>
</dbReference>
<evidence type="ECO:0000256" key="6">
    <source>
        <dbReference type="PROSITE-ProRule" id="PRU00221"/>
    </source>
</evidence>
<evidence type="ECO:0000256" key="3">
    <source>
        <dbReference type="ARBA" id="ARBA00022737"/>
    </source>
</evidence>
<dbReference type="Gene3D" id="2.130.10.10">
    <property type="entry name" value="YVTN repeat-like/Quinoprotein amine dehydrogenase"/>
    <property type="match status" value="5"/>
</dbReference>
<evidence type="ECO:0000259" key="8">
    <source>
        <dbReference type="Pfam" id="PF04003"/>
    </source>
</evidence>
<dbReference type="AlphaFoldDB" id="A0A197JSM2"/>
<sequence>MVKAYQRYTPRTIFGVVASGNSNIIYDAAGKYAISPALEDISIWDLKKGELVGTWHDSDNKAEVTCIARSTDRDSYAVGYANGSIRIWSMKTSDVLVTFNGHRSAVTALAFDKSGSRLVSGSRDTDLIVWDVEGEVGLYRLRGHKDQVTSVRFLSRPSMVEGGKPTDGYVLSSSKDTLIKLWDLSTQHCMETLVAHRNEVWGCDVNADETMLVSGGGDPDIKVWKINANVLKTGLAVGEEAKEVGEEEEEHNALDEDGKLVNAIPKAITFYGSIPRQSKERVTTLEFHSSQQFLGCQASDKSIELFRIRTIDEIKKKMSRRKRRQREKAQQMLKKGDTEGAAAEEAAIGEEGIQATDEITPWHIIRTGAKLRSFDFAPVKDVEKVGHVQLVTSLNNNTVEVWTVPHPNAAKNEEVADEPNKAYTLELAGHRSDIRTVALSSDDELLCSASNNSLKIWNVKTTSCIRTMECGYALCCAFLPGNRHVIVGTKSGHLELFDLGSSSMIESIEAHDGAIWSLQIRPDRRGLVTGSADKEVRFWDFDMVEEEVGSTIKKRLSLVHMRTLKMSDDVLCVRYSPDQKMVAVSLLDATVKVFYHDTLKFFLSLYGHKLPVLSMDISSDSNLLVTCSADKNVKLWGLDFGDCHKSMFAHQESVMAVQFVWNTHYFFTASKDRTVKYWDGDKFENILKLEGHHGEVWALAVGTYGNIVVSASHDRSLRIWQKTEDQVFLEEEREQELDDLYEATLTASFEKNGMVDNGEGNIGAPSTSNGDELASAGKQTLDTLKSGERIMEALEMADAEIDAWKAYNAAVARGERGLSKPQRSPLLISMRQTPEQHVWNELQRVRPAELDEALLVLPFAAVTSLLNWLDVFVQREYNISLVCRVLFFLIKSHHNQIVANRIMRPMLDSVRRNLRAGLQKQKDVIGFNVAALNYIRRDYEANNTSEFFDEEALRKDEEKKQDSEKKRKFLKM</sequence>
<evidence type="ECO:0000256" key="2">
    <source>
        <dbReference type="ARBA" id="ARBA00022574"/>
    </source>
</evidence>
<dbReference type="GO" id="GO:0000472">
    <property type="term" value="P:endonucleolytic cleavage to generate mature 5'-end of SSU-rRNA from (SSU-rRNA, 5.8S rRNA, LSU-rRNA)"/>
    <property type="evidence" value="ECO:0007669"/>
    <property type="project" value="EnsemblFungi"/>
</dbReference>
<dbReference type="PRINTS" id="PR00320">
    <property type="entry name" value="GPROTEINBRPT"/>
</dbReference>
<dbReference type="Proteomes" id="UP000078512">
    <property type="component" value="Unassembled WGS sequence"/>
</dbReference>
<dbReference type="InterPro" id="IPR051570">
    <property type="entry name" value="TBC1_cilium_biogenesis"/>
</dbReference>